<feature type="region of interest" description="Disordered" evidence="1">
    <location>
        <begin position="48"/>
        <end position="80"/>
    </location>
</feature>
<protein>
    <submittedName>
        <fullName evidence="2">Transposase-like protein</fullName>
    </submittedName>
</protein>
<dbReference type="Proteomes" id="UP000579523">
    <property type="component" value="Unassembled WGS sequence"/>
</dbReference>
<dbReference type="AlphaFoldDB" id="A0A7W7PYP7"/>
<reference evidence="2 3" key="1">
    <citation type="submission" date="2020-08" db="EMBL/GenBank/DDBJ databases">
        <title>Genomic Encyclopedia of Type Strains, Phase III (KMG-III): the genomes of soil and plant-associated and newly described type strains.</title>
        <authorList>
            <person name="Whitman W."/>
        </authorList>
    </citation>
    <scope>NUCLEOTIDE SEQUENCE [LARGE SCALE GENOMIC DNA]</scope>
    <source>
        <strain evidence="2 3">CECT 3273</strain>
    </source>
</reference>
<evidence type="ECO:0000313" key="2">
    <source>
        <dbReference type="EMBL" id="MBB4903626.1"/>
    </source>
</evidence>
<keyword evidence="3" id="KW-1185">Reference proteome</keyword>
<organism evidence="2 3">
    <name type="scientific">Streptomyces griseomycini</name>
    <dbReference type="NCBI Taxonomy" id="66895"/>
    <lineage>
        <taxon>Bacteria</taxon>
        <taxon>Bacillati</taxon>
        <taxon>Actinomycetota</taxon>
        <taxon>Actinomycetes</taxon>
        <taxon>Kitasatosporales</taxon>
        <taxon>Streptomycetaceae</taxon>
        <taxon>Streptomyces</taxon>
    </lineage>
</organism>
<dbReference type="InterPro" id="IPR052183">
    <property type="entry name" value="IS_Transposase"/>
</dbReference>
<dbReference type="PANTHER" id="PTHR35528">
    <property type="entry name" value="BLL1675 PROTEIN"/>
    <property type="match status" value="1"/>
</dbReference>
<dbReference type="EMBL" id="JACHJI010000035">
    <property type="protein sequence ID" value="MBB4903626.1"/>
    <property type="molecule type" value="Genomic_DNA"/>
</dbReference>
<sequence>MISHCAWLYFRFPLGFREVGELMSERGMIVSYGTVRRWCLKVGQQYPNGLRRRQPQPGDRRWDATPDQRSRRGGKSRPLP</sequence>
<accession>A0A7W7PYP7</accession>
<evidence type="ECO:0000256" key="1">
    <source>
        <dbReference type="SAM" id="MobiDB-lite"/>
    </source>
</evidence>
<dbReference type="PANTHER" id="PTHR35528:SF3">
    <property type="entry name" value="BLL1675 PROTEIN"/>
    <property type="match status" value="1"/>
</dbReference>
<comment type="caution">
    <text evidence="2">The sequence shown here is derived from an EMBL/GenBank/DDBJ whole genome shotgun (WGS) entry which is preliminary data.</text>
</comment>
<feature type="compositionally biased region" description="Basic residues" evidence="1">
    <location>
        <begin position="71"/>
        <end position="80"/>
    </location>
</feature>
<feature type="compositionally biased region" description="Basic and acidic residues" evidence="1">
    <location>
        <begin position="58"/>
        <end position="70"/>
    </location>
</feature>
<proteinExistence type="predicted"/>
<name>A0A7W7PYP7_9ACTN</name>
<gene>
    <name evidence="2" type="ORF">FHS37_007723</name>
</gene>
<evidence type="ECO:0000313" key="3">
    <source>
        <dbReference type="Proteomes" id="UP000579523"/>
    </source>
</evidence>